<protein>
    <recommendedName>
        <fullName evidence="1">CxC1-like cysteine cluster associated with KDZ transposases domain-containing protein</fullName>
    </recommendedName>
</protein>
<reference evidence="2 3" key="1">
    <citation type="submission" date="2018-04" db="EMBL/GenBank/DDBJ databases">
        <title>The genome of golden apple snail Pomacea canaliculata provides insight into stress tolerance and invasive adaptation.</title>
        <authorList>
            <person name="Liu C."/>
            <person name="Liu B."/>
            <person name="Ren Y."/>
            <person name="Zhang Y."/>
            <person name="Wang H."/>
            <person name="Li S."/>
            <person name="Jiang F."/>
            <person name="Yin L."/>
            <person name="Zhang G."/>
            <person name="Qian W."/>
            <person name="Fan W."/>
        </authorList>
    </citation>
    <scope>NUCLEOTIDE SEQUENCE [LARGE SCALE GENOMIC DNA]</scope>
    <source>
        <strain evidence="2">SZHN2017</strain>
        <tissue evidence="2">Muscle</tissue>
    </source>
</reference>
<dbReference type="Pfam" id="PF18758">
    <property type="entry name" value="KDZ"/>
    <property type="match status" value="1"/>
</dbReference>
<evidence type="ECO:0000259" key="1">
    <source>
        <dbReference type="Pfam" id="PF18802"/>
    </source>
</evidence>
<dbReference type="PANTHER" id="PTHR33096:SF1">
    <property type="entry name" value="CXC1-LIKE CYSTEINE CLUSTER ASSOCIATED WITH KDZ TRANSPOSASES DOMAIN-CONTAINING PROTEIN"/>
    <property type="match status" value="1"/>
</dbReference>
<comment type="caution">
    <text evidence="2">The sequence shown here is derived from an EMBL/GenBank/DDBJ whole genome shotgun (WGS) entry which is preliminary data.</text>
</comment>
<dbReference type="EMBL" id="PZQS01000011">
    <property type="protein sequence ID" value="PVD22198.1"/>
    <property type="molecule type" value="Genomic_DNA"/>
</dbReference>
<evidence type="ECO:0000313" key="2">
    <source>
        <dbReference type="EMBL" id="PVD22198.1"/>
    </source>
</evidence>
<gene>
    <name evidence="2" type="ORF">C0Q70_18004</name>
</gene>
<name>A0A2T7NM10_POMCA</name>
<dbReference type="Pfam" id="PF18802">
    <property type="entry name" value="CxC1"/>
    <property type="match status" value="1"/>
</dbReference>
<organism evidence="2 3">
    <name type="scientific">Pomacea canaliculata</name>
    <name type="common">Golden apple snail</name>
    <dbReference type="NCBI Taxonomy" id="400727"/>
    <lineage>
        <taxon>Eukaryota</taxon>
        <taxon>Metazoa</taxon>
        <taxon>Spiralia</taxon>
        <taxon>Lophotrochozoa</taxon>
        <taxon>Mollusca</taxon>
        <taxon>Gastropoda</taxon>
        <taxon>Caenogastropoda</taxon>
        <taxon>Architaenioglossa</taxon>
        <taxon>Ampullarioidea</taxon>
        <taxon>Ampullariidae</taxon>
        <taxon>Pomacea</taxon>
    </lineage>
</organism>
<dbReference type="InterPro" id="IPR041320">
    <property type="entry name" value="CxC1"/>
</dbReference>
<dbReference type="OrthoDB" id="10063408at2759"/>
<dbReference type="InterPro" id="IPR040521">
    <property type="entry name" value="KDZ"/>
</dbReference>
<keyword evidence="3" id="KW-1185">Reference proteome</keyword>
<dbReference type="PANTHER" id="PTHR33096">
    <property type="entry name" value="CXC2 DOMAIN-CONTAINING PROTEIN"/>
    <property type="match status" value="1"/>
</dbReference>
<proteinExistence type="predicted"/>
<dbReference type="AlphaFoldDB" id="A0A2T7NM10"/>
<accession>A0A2T7NM10</accession>
<feature type="domain" description="CxC1-like cysteine cluster associated with KDZ transposases" evidence="1">
    <location>
        <begin position="117"/>
        <end position="193"/>
    </location>
</feature>
<sequence>MAVDSENGASNGASSYWKKKVNRSEKWEKIHKELLVVHTDCMLLQIKSQCICCGFSLPTIRCLDCGSQALFCEKDFLERHKNAVFHSPEIWNGRCFVPYAANLPVLVHYNHKIPNCVKRTREITVIGMRGGPQLFKIEFCSCESDTITLLRHRLWGSSPEIPSVAFKLDVMEWLRALVLECQVSVKGFVNALAIRLSKIENMSSKKVNGVYQALITDAFTMYMRHKYQLQQLQHIDPDLDDGTECPACHVIKEDIDINAKDLAVGGSQLVLSENSKIFSFDANFGLVRKKSSGKSPGEPFHRGRYFLDQTEVDAFVSNYVCHSKKGAGDCSDFQAGSNRSKSRTEKLDETAVFGCACSRHEFPHRFFSLKHGERLGYAVYLMEKLLQEHPHKISIMYDIACVLSAHLKLEYGPRTAAGIGLTDGETVERLWSYLRKFSSISKMMTPQRRVDLLTDALLHYASRLRKRLGKHFVQKMAKTESTKQDSKAQFQELTRSLQEPVDVTKISQWRCEEKETCRRNDVSSNEKDNYILTLFQLYQKQSASEPSEESAESSAELSVKRKLVLEQMRAVAAERSFSLMQLAEAPHQGAVCGPPGHLPSHPATES</sequence>
<dbReference type="Proteomes" id="UP000245119">
    <property type="component" value="Linkage Group LG11"/>
</dbReference>
<evidence type="ECO:0000313" key="3">
    <source>
        <dbReference type="Proteomes" id="UP000245119"/>
    </source>
</evidence>